<dbReference type="InterPro" id="IPR051046">
    <property type="entry name" value="MurCDEF_CellWall_CoF430Synth"/>
</dbReference>
<dbReference type="GO" id="GO:0005524">
    <property type="term" value="F:ATP binding"/>
    <property type="evidence" value="ECO:0007669"/>
    <property type="project" value="UniProtKB-KW"/>
</dbReference>
<dbReference type="PANTHER" id="PTHR43024">
    <property type="entry name" value="UDP-N-ACETYLMURAMOYL-TRIPEPTIDE--D-ALANYL-D-ALANINE LIGASE"/>
    <property type="match status" value="1"/>
</dbReference>
<dbReference type="SUPFAM" id="SSF53244">
    <property type="entry name" value="MurD-like peptide ligases, peptide-binding domain"/>
    <property type="match status" value="1"/>
</dbReference>
<dbReference type="EMBL" id="CACVAW010000012">
    <property type="protein sequence ID" value="CAA6804408.1"/>
    <property type="molecule type" value="Genomic_DNA"/>
</dbReference>
<dbReference type="AlphaFoldDB" id="A0A6S6SP26"/>
<dbReference type="InterPro" id="IPR013221">
    <property type="entry name" value="Mur_ligase_cen"/>
</dbReference>
<dbReference type="Pfam" id="PF08245">
    <property type="entry name" value="Mur_ligase_M"/>
    <property type="match status" value="1"/>
</dbReference>
<dbReference type="PANTHER" id="PTHR43024:SF1">
    <property type="entry name" value="UDP-N-ACETYLMURAMOYL-TRIPEPTIDE--D-ALANYL-D-ALANINE LIGASE"/>
    <property type="match status" value="1"/>
</dbReference>
<keyword evidence="2" id="KW-0547">Nucleotide-binding</keyword>
<evidence type="ECO:0000259" key="5">
    <source>
        <dbReference type="Pfam" id="PF02875"/>
    </source>
</evidence>
<dbReference type="InterPro" id="IPR036615">
    <property type="entry name" value="Mur_ligase_C_dom_sf"/>
</dbReference>
<feature type="transmembrane region" description="Helical" evidence="4">
    <location>
        <begin position="46"/>
        <end position="62"/>
    </location>
</feature>
<evidence type="ECO:0000259" key="6">
    <source>
        <dbReference type="Pfam" id="PF08245"/>
    </source>
</evidence>
<dbReference type="EC" id="6.3.2.10" evidence="7"/>
<dbReference type="GO" id="GO:0047480">
    <property type="term" value="F:UDP-N-acetylmuramoyl-tripeptide-D-alanyl-D-alanine ligase activity"/>
    <property type="evidence" value="ECO:0007669"/>
    <property type="project" value="UniProtKB-EC"/>
</dbReference>
<evidence type="ECO:0000313" key="7">
    <source>
        <dbReference type="EMBL" id="CAA6804408.1"/>
    </source>
</evidence>
<dbReference type="InterPro" id="IPR004101">
    <property type="entry name" value="Mur_ligase_C"/>
</dbReference>
<sequence>MDNLLLGFELFTYILLMFSLGFYLIQNLQWYNYKITRVLVNHKKKSWHILYFFMPVLLYYVVYTIFAYSFYLLYLPILFLWYKDQDKKLVVTGRVKRFFAVLLIFTSFFAYLKLVGHFDIYSVITPLILSVLVSKLIEYILFLGYKKKAKKKLDSKPNLKIIAITASYGKTSIKNFLYKILKSKYKTQMTPRSVNTDVGIIQDINQNLRDDTEIYIAEAGARKNNDILKISNLLNQNYAVLGQVGTAHIEYFKSEENIIEAKSKILASSKLTKAYVHKSAIKNQVNHQKLDIYSDKVTDIDSSLDGLSFCLDINGKKEKFDTNLLGSFNAENLACAILLAVELGVELSIIKDIVSKIPPVEHRLQVISKTPKYIIDDSYNGNIDGMIKSYELIKQYNGKKIIVTPGIIEGNETLNVELALKIDEVFDLVIITGTQNKTILNRTINKEKIILKDKANLEEVLKQETNEGDLVLFSNDAPTFC</sequence>
<evidence type="ECO:0000256" key="2">
    <source>
        <dbReference type="ARBA" id="ARBA00022741"/>
    </source>
</evidence>
<feature type="domain" description="Mur ligase central" evidence="6">
    <location>
        <begin position="164"/>
        <end position="340"/>
    </location>
</feature>
<dbReference type="Gene3D" id="3.40.1190.10">
    <property type="entry name" value="Mur-like, catalytic domain"/>
    <property type="match status" value="1"/>
</dbReference>
<protein>
    <submittedName>
        <fullName evidence="7">UDP-N-acetylmuramoylalanyl-D-glutamyl-2,6-diamino pimelate--D-alanyl-D-alanine ligase (EC)</fullName>
        <ecNumber evidence="7">6.3.2.10</ecNumber>
    </submittedName>
</protein>
<keyword evidence="4" id="KW-1133">Transmembrane helix</keyword>
<feature type="transmembrane region" description="Helical" evidence="4">
    <location>
        <begin position="6"/>
        <end position="25"/>
    </location>
</feature>
<evidence type="ECO:0000256" key="1">
    <source>
        <dbReference type="ARBA" id="ARBA00022598"/>
    </source>
</evidence>
<feature type="transmembrane region" description="Helical" evidence="4">
    <location>
        <begin position="120"/>
        <end position="142"/>
    </location>
</feature>
<proteinExistence type="predicted"/>
<reference evidence="7" key="1">
    <citation type="submission" date="2020-01" db="EMBL/GenBank/DDBJ databases">
        <authorList>
            <person name="Meier V. D."/>
            <person name="Meier V D."/>
        </authorList>
    </citation>
    <scope>NUCLEOTIDE SEQUENCE</scope>
    <source>
        <strain evidence="7">HLG_WM_MAG_12</strain>
    </source>
</reference>
<dbReference type="InterPro" id="IPR036565">
    <property type="entry name" value="Mur-like_cat_sf"/>
</dbReference>
<evidence type="ECO:0000256" key="4">
    <source>
        <dbReference type="SAM" id="Phobius"/>
    </source>
</evidence>
<name>A0A6S6SP26_9BACT</name>
<dbReference type="Gene3D" id="3.90.190.20">
    <property type="entry name" value="Mur ligase, C-terminal domain"/>
    <property type="match status" value="1"/>
</dbReference>
<dbReference type="Pfam" id="PF02875">
    <property type="entry name" value="Mur_ligase_C"/>
    <property type="match status" value="1"/>
</dbReference>
<dbReference type="SUPFAM" id="SSF53623">
    <property type="entry name" value="MurD-like peptide ligases, catalytic domain"/>
    <property type="match status" value="1"/>
</dbReference>
<evidence type="ECO:0000256" key="3">
    <source>
        <dbReference type="ARBA" id="ARBA00022840"/>
    </source>
</evidence>
<accession>A0A6S6SP26</accession>
<keyword evidence="4" id="KW-0472">Membrane</keyword>
<gene>
    <name evidence="7" type="ORF">HELGO_WM32364</name>
</gene>
<keyword evidence="3" id="KW-0067">ATP-binding</keyword>
<keyword evidence="4" id="KW-0812">Transmembrane</keyword>
<keyword evidence="1 7" id="KW-0436">Ligase</keyword>
<organism evidence="7">
    <name type="scientific">uncultured Campylobacterales bacterium</name>
    <dbReference type="NCBI Taxonomy" id="352960"/>
    <lineage>
        <taxon>Bacteria</taxon>
        <taxon>Pseudomonadati</taxon>
        <taxon>Campylobacterota</taxon>
        <taxon>Epsilonproteobacteria</taxon>
        <taxon>Campylobacterales</taxon>
        <taxon>environmental samples</taxon>
    </lineage>
</organism>
<feature type="domain" description="Mur ligase C-terminal" evidence="5">
    <location>
        <begin position="362"/>
        <end position="473"/>
    </location>
</feature>
<feature type="transmembrane region" description="Helical" evidence="4">
    <location>
        <begin position="95"/>
        <end position="114"/>
    </location>
</feature>